<dbReference type="SUPFAM" id="SSF56672">
    <property type="entry name" value="DNA/RNA polymerases"/>
    <property type="match status" value="1"/>
</dbReference>
<keyword evidence="4" id="KW-0227">DNA damage</keyword>
<comment type="similarity">
    <text evidence="1">Belongs to the DNA polymerase type-Y family.</text>
</comment>
<evidence type="ECO:0000256" key="6">
    <source>
        <dbReference type="ARBA" id="ARBA00049244"/>
    </source>
</evidence>
<dbReference type="GO" id="GO:0003684">
    <property type="term" value="F:damaged DNA binding"/>
    <property type="evidence" value="ECO:0007669"/>
    <property type="project" value="InterPro"/>
</dbReference>
<dbReference type="Pfam" id="PF11799">
    <property type="entry name" value="IMS_C"/>
    <property type="match status" value="1"/>
</dbReference>
<protein>
    <recommendedName>
        <fullName evidence="3">DNA-directed DNA polymerase</fullName>
        <ecNumber evidence="3">2.7.7.7</ecNumber>
    </recommendedName>
</protein>
<dbReference type="Gene3D" id="3.40.1170.60">
    <property type="match status" value="1"/>
</dbReference>
<dbReference type="CDD" id="cd03468">
    <property type="entry name" value="PolY_like"/>
    <property type="match status" value="1"/>
</dbReference>
<dbReference type="EMBL" id="CP040818">
    <property type="protein sequence ID" value="QDL92474.1"/>
    <property type="molecule type" value="Genomic_DNA"/>
</dbReference>
<dbReference type="OrthoDB" id="9788640at2"/>
<evidence type="ECO:0000256" key="5">
    <source>
        <dbReference type="ARBA" id="ARBA00025589"/>
    </source>
</evidence>
<dbReference type="InterPro" id="IPR043502">
    <property type="entry name" value="DNA/RNA_pol_sf"/>
</dbReference>
<dbReference type="PANTHER" id="PTHR35369">
    <property type="entry name" value="BLR3025 PROTEIN-RELATED"/>
    <property type="match status" value="1"/>
</dbReference>
<dbReference type="PANTHER" id="PTHR35369:SF2">
    <property type="entry name" value="BLR3025 PROTEIN"/>
    <property type="match status" value="1"/>
</dbReference>
<evidence type="ECO:0000313" key="11">
    <source>
        <dbReference type="Proteomes" id="UP000305888"/>
    </source>
</evidence>
<sequence>MKRRILSLRFPFLPVERVFRDEAARSRSRQDWPEETAPGRPEAAGPLVLVERTGQGTRITAAAPEALRAGARPGQSLADARAACPGLRVLQAAPEADRALLEHLARRAQRHAPIVAMDGPDGLLLDTTGCAHLFGGEAALLADCLDGLARAGLTVRAGLAPTPALARALSGFGAGREIVLPAEMAERIDRLPVEALRLAPERVVLLRRLGLTTVGRLRALPRVALERRFRSREAALSVRLRLDQITGAVDEPLAPLSPPPLYRVQQVLPEPVIDVSAASMVLDHLLLRLAGLLERDGRGARLLTLSAFRADGGMSEVRVRLARPARDAARIGRLFAGRLEEIDSGFGIDAFVLSASGVEALDARQDSFVAPPPARGRPDALPGMDGRTGVSGGANPGRHAGTGPGPAVRVAPAPGTGSDPMRRQGMPSGAGSSPVMGISDSPRIVSGPGRGSGLARGASSGPGVGPAGGAGGPGSGAGGAGSGPGMGLVTGTGAGPGPEAPPGTAVEAGPGADRVSAPERCRGMPASSAGGPVMGRADSPCTVSDPGRGSGLARGAGPGPGVGMTGGAGAAAGPGRGAGGAGSGPGIGKRDGAGLEPGLPGAMFTLVDTLANRLGGRRVYQLAPVASHLPERAMRRVAVGASGGGGAAVRSADPGPWPEAAPLRPLRLLPRPEPVEVTAALPDGPPLQFVWRRVRRVVLRAAGPERIAPEWWHPDARGTAVRDYYHVEDREGCQYWLCRALAPGGPAAGRGEWYLHGLFA</sequence>
<feature type="domain" description="UmuC" evidence="8">
    <location>
        <begin position="46"/>
        <end position="170"/>
    </location>
</feature>
<evidence type="ECO:0000313" key="10">
    <source>
        <dbReference type="EMBL" id="QDL92474.1"/>
    </source>
</evidence>
<feature type="region of interest" description="Disordered" evidence="7">
    <location>
        <begin position="23"/>
        <end position="44"/>
    </location>
</feature>
<evidence type="ECO:0000256" key="4">
    <source>
        <dbReference type="ARBA" id="ARBA00022763"/>
    </source>
</evidence>
<dbReference type="Gene3D" id="3.30.70.270">
    <property type="match status" value="1"/>
</dbReference>
<dbReference type="InterPro" id="IPR001126">
    <property type="entry name" value="UmuC"/>
</dbReference>
<evidence type="ECO:0000256" key="3">
    <source>
        <dbReference type="ARBA" id="ARBA00012417"/>
    </source>
</evidence>
<evidence type="ECO:0000259" key="9">
    <source>
        <dbReference type="Pfam" id="PF11799"/>
    </source>
</evidence>
<feature type="region of interest" description="Disordered" evidence="7">
    <location>
        <begin position="368"/>
        <end position="594"/>
    </location>
</feature>
<dbReference type="GO" id="GO:0006281">
    <property type="term" value="P:DNA repair"/>
    <property type="evidence" value="ECO:0007669"/>
    <property type="project" value="InterPro"/>
</dbReference>
<evidence type="ECO:0000256" key="1">
    <source>
        <dbReference type="ARBA" id="ARBA00010945"/>
    </source>
</evidence>
<organism evidence="10 11">
    <name type="scientific">Paroceanicella profunda</name>
    <dbReference type="NCBI Taxonomy" id="2579971"/>
    <lineage>
        <taxon>Bacteria</taxon>
        <taxon>Pseudomonadati</taxon>
        <taxon>Pseudomonadota</taxon>
        <taxon>Alphaproteobacteria</taxon>
        <taxon>Rhodobacterales</taxon>
        <taxon>Paracoccaceae</taxon>
        <taxon>Paroceanicella</taxon>
    </lineage>
</organism>
<dbReference type="InterPro" id="IPR017961">
    <property type="entry name" value="DNA_pol_Y-fam_little_finger"/>
</dbReference>
<dbReference type="Pfam" id="PF00817">
    <property type="entry name" value="IMS"/>
    <property type="match status" value="1"/>
</dbReference>
<dbReference type="KEGG" id="ppru:FDP22_12200"/>
<proteinExistence type="inferred from homology"/>
<dbReference type="AlphaFoldDB" id="A0A5B8FXZ0"/>
<feature type="domain" description="DNA polymerase Y-family little finger" evidence="9">
    <location>
        <begin position="265"/>
        <end position="366"/>
    </location>
</feature>
<comment type="function">
    <text evidence="5">Poorly processive, error-prone DNA polymerase involved in untargeted mutagenesis. Copies undamaged DNA at stalled replication forks, which arise in vivo from mismatched or misaligned primer ends. These misaligned primers can be extended by PolIV. Exhibits no 3'-5' exonuclease (proofreading) activity. May be involved in translesional synthesis, in conjunction with the beta clamp from PolIII.</text>
</comment>
<feature type="compositionally biased region" description="Low complexity" evidence="7">
    <location>
        <begin position="502"/>
        <end position="512"/>
    </location>
</feature>
<name>A0A5B8FXZ0_9RHOB</name>
<keyword evidence="11" id="KW-1185">Reference proteome</keyword>
<evidence type="ECO:0000256" key="7">
    <source>
        <dbReference type="SAM" id="MobiDB-lite"/>
    </source>
</evidence>
<dbReference type="Proteomes" id="UP000305888">
    <property type="component" value="Chromosome"/>
</dbReference>
<feature type="compositionally biased region" description="Gly residues" evidence="7">
    <location>
        <begin position="448"/>
        <end position="496"/>
    </location>
</feature>
<feature type="compositionally biased region" description="Gly residues" evidence="7">
    <location>
        <begin position="548"/>
        <end position="587"/>
    </location>
</feature>
<feature type="compositionally biased region" description="Gly residues" evidence="7">
    <location>
        <begin position="389"/>
        <end position="404"/>
    </location>
</feature>
<dbReference type="InterPro" id="IPR050356">
    <property type="entry name" value="SulA_CellDiv_inhibitor"/>
</dbReference>
<evidence type="ECO:0000256" key="2">
    <source>
        <dbReference type="ARBA" id="ARBA00011245"/>
    </source>
</evidence>
<accession>A0A5B8FXZ0</accession>
<comment type="subunit">
    <text evidence="2">Monomer.</text>
</comment>
<reference evidence="10 11" key="1">
    <citation type="submission" date="2019-06" db="EMBL/GenBank/DDBJ databases">
        <title>Genome sequence of Rhodobacteraceae bacterium D4M1.</title>
        <authorList>
            <person name="Cao J."/>
        </authorList>
    </citation>
    <scope>NUCLEOTIDE SEQUENCE [LARGE SCALE GENOMIC DNA]</scope>
    <source>
        <strain evidence="10 11">D4M1</strain>
    </source>
</reference>
<feature type="compositionally biased region" description="Low complexity" evidence="7">
    <location>
        <begin position="405"/>
        <end position="417"/>
    </location>
</feature>
<dbReference type="InterPro" id="IPR043128">
    <property type="entry name" value="Rev_trsase/Diguanyl_cyclase"/>
</dbReference>
<dbReference type="EC" id="2.7.7.7" evidence="3"/>
<evidence type="ECO:0000259" key="8">
    <source>
        <dbReference type="Pfam" id="PF00817"/>
    </source>
</evidence>
<feature type="compositionally biased region" description="Basic and acidic residues" evidence="7">
    <location>
        <begin position="23"/>
        <end position="32"/>
    </location>
</feature>
<comment type="catalytic activity">
    <reaction evidence="6">
        <text>DNA(n) + a 2'-deoxyribonucleoside 5'-triphosphate = DNA(n+1) + diphosphate</text>
        <dbReference type="Rhea" id="RHEA:22508"/>
        <dbReference type="Rhea" id="RHEA-COMP:17339"/>
        <dbReference type="Rhea" id="RHEA-COMP:17340"/>
        <dbReference type="ChEBI" id="CHEBI:33019"/>
        <dbReference type="ChEBI" id="CHEBI:61560"/>
        <dbReference type="ChEBI" id="CHEBI:173112"/>
        <dbReference type="EC" id="2.7.7.7"/>
    </reaction>
</comment>
<gene>
    <name evidence="10" type="ORF">FDP22_12200</name>
</gene>